<name>A0ABV7QMV2_9PSEU</name>
<feature type="transmembrane region" description="Helical" evidence="1">
    <location>
        <begin position="78"/>
        <end position="99"/>
    </location>
</feature>
<comment type="caution">
    <text evidence="2">The sequence shown here is derived from an EMBL/GenBank/DDBJ whole genome shotgun (WGS) entry which is preliminary data.</text>
</comment>
<evidence type="ECO:0000313" key="2">
    <source>
        <dbReference type="EMBL" id="MFC3513234.1"/>
    </source>
</evidence>
<proteinExistence type="predicted"/>
<feature type="transmembrane region" description="Helical" evidence="1">
    <location>
        <begin position="12"/>
        <end position="34"/>
    </location>
</feature>
<keyword evidence="1" id="KW-0812">Transmembrane</keyword>
<reference evidence="3" key="1">
    <citation type="journal article" date="2019" name="Int. J. Syst. Evol. Microbiol.">
        <title>The Global Catalogue of Microorganisms (GCM) 10K type strain sequencing project: providing services to taxonomists for standard genome sequencing and annotation.</title>
        <authorList>
            <consortium name="The Broad Institute Genomics Platform"/>
            <consortium name="The Broad Institute Genome Sequencing Center for Infectious Disease"/>
            <person name="Wu L."/>
            <person name="Ma J."/>
        </authorList>
    </citation>
    <scope>NUCLEOTIDE SEQUENCE [LARGE SCALE GENOMIC DNA]</scope>
    <source>
        <strain evidence="3">CGMCC 4.7682</strain>
    </source>
</reference>
<evidence type="ECO:0000256" key="1">
    <source>
        <dbReference type="SAM" id="Phobius"/>
    </source>
</evidence>
<dbReference type="RefSeq" id="WP_354734872.1">
    <property type="nucleotide sequence ID" value="NZ_JBHMAY010000079.1"/>
</dbReference>
<protein>
    <submittedName>
        <fullName evidence="2">Uncharacterized protein</fullName>
    </submittedName>
</protein>
<keyword evidence="1" id="KW-1133">Transmembrane helix</keyword>
<dbReference type="Proteomes" id="UP001595764">
    <property type="component" value="Unassembled WGS sequence"/>
</dbReference>
<keyword evidence="3" id="KW-1185">Reference proteome</keyword>
<dbReference type="EMBL" id="JBHRWI010000028">
    <property type="protein sequence ID" value="MFC3513234.1"/>
    <property type="molecule type" value="Genomic_DNA"/>
</dbReference>
<sequence length="200" mass="21745">MGSAEENRRPDLVLAAVVFLLGWLLAAAVSYFVVPISGVIPVPVIVLTAGAWLTAATATGISAWLVWRGLRWPGLAGYAVLTAACAVLMASTNWVHFYAATWYSMHRADYADVLRSLNGLKRGEKPPPAISRINNDPDRPVWFVRAWAGIPDCAAGFAHFSGSPEKYLPGRPVDSYDYLDGLGCAVRPTVDLGDGWWWVE</sequence>
<evidence type="ECO:0000313" key="3">
    <source>
        <dbReference type="Proteomes" id="UP001595764"/>
    </source>
</evidence>
<feature type="transmembrane region" description="Helical" evidence="1">
    <location>
        <begin position="40"/>
        <end position="66"/>
    </location>
</feature>
<accession>A0ABV7QMV2</accession>
<organism evidence="2 3">
    <name type="scientific">Amycolatopsis halotolerans</name>
    <dbReference type="NCBI Taxonomy" id="330083"/>
    <lineage>
        <taxon>Bacteria</taxon>
        <taxon>Bacillati</taxon>
        <taxon>Actinomycetota</taxon>
        <taxon>Actinomycetes</taxon>
        <taxon>Pseudonocardiales</taxon>
        <taxon>Pseudonocardiaceae</taxon>
        <taxon>Amycolatopsis</taxon>
    </lineage>
</organism>
<gene>
    <name evidence="2" type="ORF">ACFORO_23900</name>
</gene>
<keyword evidence="1" id="KW-0472">Membrane</keyword>